<keyword evidence="2 5" id="KW-0489">Methyltransferase</keyword>
<organism evidence="5 6">
    <name type="scientific">Nocardioides gansuensis</name>
    <dbReference type="NCBI Taxonomy" id="2138300"/>
    <lineage>
        <taxon>Bacteria</taxon>
        <taxon>Bacillati</taxon>
        <taxon>Actinomycetota</taxon>
        <taxon>Actinomycetes</taxon>
        <taxon>Propionibacteriales</taxon>
        <taxon>Nocardioidaceae</taxon>
        <taxon>Nocardioides</taxon>
    </lineage>
</organism>
<dbReference type="InterPro" id="IPR013216">
    <property type="entry name" value="Methyltransf_11"/>
</dbReference>
<name>A0A2T8F9M2_9ACTN</name>
<evidence type="ECO:0000256" key="3">
    <source>
        <dbReference type="ARBA" id="ARBA00022679"/>
    </source>
</evidence>
<sequence>MTDEQPTPAPDHAALSFGRNALAYDRGRPSYPAEAVAWLVGGDAQVVLELGAGTGKLTAELVAQGHAVHAVEPDAEMLALLEARVPGCSAKQASAEEIPAHDKSVDVVVCATSFHWFDHERALPEIARVLKPGGHVAVVWNERDERIPWVRRLGDVLGRHDLDNTSQAVLVRSELFGFVEEKSFTHWQDINRESIVDLAASRSNIASLADEAREAKLAEVLAFYDDYGRGMDGMQLPYRARCFKAVVVKDDDPPEPEEPVVSDGTDTDMLLIDFR</sequence>
<dbReference type="PANTHER" id="PTHR44942">
    <property type="entry name" value="METHYLTRANSF_11 DOMAIN-CONTAINING PROTEIN"/>
    <property type="match status" value="1"/>
</dbReference>
<dbReference type="RefSeq" id="WP_116572716.1">
    <property type="nucleotide sequence ID" value="NZ_QDGZ01000005.1"/>
</dbReference>
<dbReference type="PANTHER" id="PTHR44942:SF4">
    <property type="entry name" value="METHYLTRANSFERASE TYPE 11 DOMAIN-CONTAINING PROTEIN"/>
    <property type="match status" value="1"/>
</dbReference>
<evidence type="ECO:0000259" key="4">
    <source>
        <dbReference type="Pfam" id="PF08241"/>
    </source>
</evidence>
<dbReference type="Gene3D" id="3.40.50.150">
    <property type="entry name" value="Vaccinia Virus protein VP39"/>
    <property type="match status" value="1"/>
</dbReference>
<accession>A0A2T8F9M2</accession>
<dbReference type="InterPro" id="IPR029063">
    <property type="entry name" value="SAM-dependent_MTases_sf"/>
</dbReference>
<keyword evidence="3 5" id="KW-0808">Transferase</keyword>
<evidence type="ECO:0000256" key="1">
    <source>
        <dbReference type="ARBA" id="ARBA00008361"/>
    </source>
</evidence>
<keyword evidence="6" id="KW-1185">Reference proteome</keyword>
<evidence type="ECO:0000313" key="6">
    <source>
        <dbReference type="Proteomes" id="UP000246018"/>
    </source>
</evidence>
<proteinExistence type="inferred from homology"/>
<comment type="caution">
    <text evidence="5">The sequence shown here is derived from an EMBL/GenBank/DDBJ whole genome shotgun (WGS) entry which is preliminary data.</text>
</comment>
<dbReference type="Proteomes" id="UP000246018">
    <property type="component" value="Unassembled WGS sequence"/>
</dbReference>
<dbReference type="OrthoDB" id="9797252at2"/>
<dbReference type="AlphaFoldDB" id="A0A2T8F9M2"/>
<gene>
    <name evidence="5" type="ORF">DDE18_13170</name>
</gene>
<protein>
    <submittedName>
        <fullName evidence="5">Class I SAM-dependent methyltransferase</fullName>
    </submittedName>
</protein>
<comment type="similarity">
    <text evidence="1">Belongs to the methyltransferase superfamily.</text>
</comment>
<evidence type="ECO:0000256" key="2">
    <source>
        <dbReference type="ARBA" id="ARBA00022603"/>
    </source>
</evidence>
<dbReference type="CDD" id="cd02440">
    <property type="entry name" value="AdoMet_MTases"/>
    <property type="match status" value="1"/>
</dbReference>
<dbReference type="InterPro" id="IPR020596">
    <property type="entry name" value="rRNA_Ade_Mease_Trfase_CS"/>
</dbReference>
<reference evidence="5 6" key="1">
    <citation type="submission" date="2018-04" db="EMBL/GenBank/DDBJ databases">
        <title>Genome of Nocardioides gansuensis WSJ-1.</title>
        <authorList>
            <person name="Wu S."/>
            <person name="Wang G."/>
        </authorList>
    </citation>
    <scope>NUCLEOTIDE SEQUENCE [LARGE SCALE GENOMIC DNA]</scope>
    <source>
        <strain evidence="5 6">WSJ-1</strain>
    </source>
</reference>
<dbReference type="Pfam" id="PF08241">
    <property type="entry name" value="Methyltransf_11"/>
    <property type="match status" value="1"/>
</dbReference>
<evidence type="ECO:0000313" key="5">
    <source>
        <dbReference type="EMBL" id="PVG82412.1"/>
    </source>
</evidence>
<dbReference type="InterPro" id="IPR051052">
    <property type="entry name" value="Diverse_substrate_MTase"/>
</dbReference>
<dbReference type="GO" id="GO:0000179">
    <property type="term" value="F:rRNA (adenine-N6,N6-)-dimethyltransferase activity"/>
    <property type="evidence" value="ECO:0007669"/>
    <property type="project" value="InterPro"/>
</dbReference>
<dbReference type="SUPFAM" id="SSF53335">
    <property type="entry name" value="S-adenosyl-L-methionine-dependent methyltransferases"/>
    <property type="match status" value="1"/>
</dbReference>
<feature type="domain" description="Methyltransferase type 11" evidence="4">
    <location>
        <begin position="48"/>
        <end position="137"/>
    </location>
</feature>
<dbReference type="PROSITE" id="PS01131">
    <property type="entry name" value="RRNA_A_DIMETH"/>
    <property type="match status" value="1"/>
</dbReference>
<dbReference type="EMBL" id="QDGZ01000005">
    <property type="protein sequence ID" value="PVG82412.1"/>
    <property type="molecule type" value="Genomic_DNA"/>
</dbReference>